<sequence>MTKMICSLLGLCLLLSGCAVGTTARLAGDVVEGSAKTGLMVGKTTGKLAIKTGRVVTPGGSPQD</sequence>
<keyword evidence="1" id="KW-0732">Signal</keyword>
<dbReference type="Proteomes" id="UP000001302">
    <property type="component" value="Chromosome"/>
</dbReference>
<feature type="signal peptide" evidence="1">
    <location>
        <begin position="1"/>
        <end position="21"/>
    </location>
</feature>
<gene>
    <name evidence="2" type="ordered locus">PB2503_13049</name>
</gene>
<dbReference type="RefSeq" id="WP_013301621.1">
    <property type="nucleotide sequence ID" value="NC_014414.1"/>
</dbReference>
<name>E0TG76_PARBH</name>
<evidence type="ECO:0000313" key="3">
    <source>
        <dbReference type="Proteomes" id="UP000001302"/>
    </source>
</evidence>
<accession>E0TG76</accession>
<dbReference type="EMBL" id="CP002156">
    <property type="protein sequence ID" value="ADM10647.1"/>
    <property type="molecule type" value="Genomic_DNA"/>
</dbReference>
<dbReference type="KEGG" id="pbr:PB2503_13049"/>
<dbReference type="AlphaFoldDB" id="E0TG76"/>
<organism evidence="2 3">
    <name type="scientific">Parvularcula bermudensis (strain ATCC BAA-594 / HTCC2503 / KCTC 12087)</name>
    <dbReference type="NCBI Taxonomy" id="314260"/>
    <lineage>
        <taxon>Bacteria</taxon>
        <taxon>Pseudomonadati</taxon>
        <taxon>Pseudomonadota</taxon>
        <taxon>Alphaproteobacteria</taxon>
        <taxon>Parvularculales</taxon>
        <taxon>Parvularculaceae</taxon>
        <taxon>Parvularcula</taxon>
    </lineage>
</organism>
<evidence type="ECO:0000256" key="1">
    <source>
        <dbReference type="SAM" id="SignalP"/>
    </source>
</evidence>
<dbReference type="STRING" id="314260.PB2503_13049"/>
<reference evidence="3" key="1">
    <citation type="submission" date="2010-08" db="EMBL/GenBank/DDBJ databases">
        <title>Genome sequence of Parvularcula bermudensis HTCC2503.</title>
        <authorList>
            <person name="Kang D.-M."/>
            <person name="Oh H.-M."/>
            <person name="Cho J.-C."/>
        </authorList>
    </citation>
    <scope>NUCLEOTIDE SEQUENCE [LARGE SCALE GENOMIC DNA]</scope>
    <source>
        <strain evidence="3">ATCC BAA-594 / HTCC2503 / KCTC 12087</strain>
    </source>
</reference>
<protein>
    <submittedName>
        <fullName evidence="2">Uncharacterized protein</fullName>
    </submittedName>
</protein>
<dbReference type="PROSITE" id="PS51257">
    <property type="entry name" value="PROKAR_LIPOPROTEIN"/>
    <property type="match status" value="1"/>
</dbReference>
<keyword evidence="3" id="KW-1185">Reference proteome</keyword>
<proteinExistence type="predicted"/>
<evidence type="ECO:0000313" key="2">
    <source>
        <dbReference type="EMBL" id="ADM10647.1"/>
    </source>
</evidence>
<feature type="chain" id="PRO_5003140659" evidence="1">
    <location>
        <begin position="22"/>
        <end position="64"/>
    </location>
</feature>
<dbReference type="HOGENOM" id="CLU_2863741_0_0_5"/>
<reference evidence="2 3" key="2">
    <citation type="journal article" date="2011" name="J. Bacteriol.">
        <title>Complete genome sequence of strain HTCC2503T of Parvularcula bermudensis, the type species of the order "Parvularculales" in the class Alphaproteobacteria.</title>
        <authorList>
            <person name="Oh H.M."/>
            <person name="Kang I."/>
            <person name="Vergin K.L."/>
            <person name="Kang D."/>
            <person name="Rhee K.H."/>
            <person name="Giovannoni S.J."/>
            <person name="Cho J.C."/>
        </authorList>
    </citation>
    <scope>NUCLEOTIDE SEQUENCE [LARGE SCALE GENOMIC DNA]</scope>
    <source>
        <strain evidence="3">ATCC BAA-594 / HTCC2503 / KCTC 12087</strain>
    </source>
</reference>